<accession>A0A350P9T8</accession>
<evidence type="ECO:0000313" key="3">
    <source>
        <dbReference type="Proteomes" id="UP000263517"/>
    </source>
</evidence>
<feature type="transmembrane region" description="Helical" evidence="1">
    <location>
        <begin position="7"/>
        <end position="26"/>
    </location>
</feature>
<dbReference type="EMBL" id="DNAN01000706">
    <property type="protein sequence ID" value="HAW78055.1"/>
    <property type="molecule type" value="Genomic_DNA"/>
</dbReference>
<reference evidence="2 3" key="1">
    <citation type="journal article" date="2018" name="Nat. Biotechnol.">
        <title>A standardized bacterial taxonomy based on genome phylogeny substantially revises the tree of life.</title>
        <authorList>
            <person name="Parks D.H."/>
            <person name="Chuvochina M."/>
            <person name="Waite D.W."/>
            <person name="Rinke C."/>
            <person name="Skarshewski A."/>
            <person name="Chaumeil P.A."/>
            <person name="Hugenholtz P."/>
        </authorList>
    </citation>
    <scope>NUCLEOTIDE SEQUENCE [LARGE SCALE GENOMIC DNA]</scope>
    <source>
        <strain evidence="2">UBA11978</strain>
    </source>
</reference>
<feature type="transmembrane region" description="Helical" evidence="1">
    <location>
        <begin position="32"/>
        <end position="51"/>
    </location>
</feature>
<dbReference type="Proteomes" id="UP000263517">
    <property type="component" value="Unassembled WGS sequence"/>
</dbReference>
<organism evidence="2 3">
    <name type="scientific">Alteromonas australica</name>
    <dbReference type="NCBI Taxonomy" id="589873"/>
    <lineage>
        <taxon>Bacteria</taxon>
        <taxon>Pseudomonadati</taxon>
        <taxon>Pseudomonadota</taxon>
        <taxon>Gammaproteobacteria</taxon>
        <taxon>Alteromonadales</taxon>
        <taxon>Alteromonadaceae</taxon>
        <taxon>Alteromonas/Salinimonas group</taxon>
        <taxon>Alteromonas</taxon>
    </lineage>
</organism>
<evidence type="ECO:0000256" key="1">
    <source>
        <dbReference type="SAM" id="Phobius"/>
    </source>
</evidence>
<comment type="caution">
    <text evidence="2">The sequence shown here is derived from an EMBL/GenBank/DDBJ whole genome shotgun (WGS) entry which is preliminary data.</text>
</comment>
<evidence type="ECO:0000313" key="2">
    <source>
        <dbReference type="EMBL" id="HAW78055.1"/>
    </source>
</evidence>
<sequence length="67" mass="7560">MQVSTNITIPPILITITIIATFLSYFYDMTLFYVLGGVFITLSVTNLFLVLRRSPRSVVERDSTDAN</sequence>
<gene>
    <name evidence="2" type="ORF">DCW74_20250</name>
</gene>
<proteinExistence type="predicted"/>
<name>A0A350P9T8_9ALTE</name>
<keyword evidence="1" id="KW-0472">Membrane</keyword>
<keyword evidence="1" id="KW-0812">Transmembrane</keyword>
<keyword evidence="1" id="KW-1133">Transmembrane helix</keyword>
<protein>
    <submittedName>
        <fullName evidence="2">Uncharacterized protein</fullName>
    </submittedName>
</protein>
<dbReference type="AlphaFoldDB" id="A0A350P9T8"/>